<accession>A0A840MXX4</accession>
<evidence type="ECO:0000313" key="3">
    <source>
        <dbReference type="Proteomes" id="UP000521227"/>
    </source>
</evidence>
<reference evidence="2 3" key="1">
    <citation type="submission" date="2020-08" db="EMBL/GenBank/DDBJ databases">
        <title>Genomic Encyclopedia of Type Strains, Phase IV (KMG-IV): sequencing the most valuable type-strain genomes for metagenomic binning, comparative biology and taxonomic classification.</title>
        <authorList>
            <person name="Goeker M."/>
        </authorList>
    </citation>
    <scope>NUCLEOTIDE SEQUENCE [LARGE SCALE GENOMIC DNA]</scope>
    <source>
        <strain evidence="2 3">DSM 17498</strain>
    </source>
</reference>
<dbReference type="EMBL" id="JACHIJ010000002">
    <property type="protein sequence ID" value="MBB5051274.1"/>
    <property type="molecule type" value="Genomic_DNA"/>
</dbReference>
<sequence>MPSPMDRAFAPDGKPRSSVRPKPAATAAIVAAAVMVLSLSAIATANAAPRGKPNQIRYEYVPPKNPAHQPIHDQMKQGHALENLQELLSPLRLPYPLMMRVAGCDGVANAWYENEVITVCYELLAEIQKNAPKQDLPIGISRADTMLGPALDVFLHETGHAVFHMLEIPVLGREEDAADQFAAYVMLRLGKDEARRMILGSAYGYNIQMPQGPHVTVPLNAFSDEHSLPAQRAFNVLCIAYGADKKMFADIVEKDFLPKKRAEGCEYEYEDLTFAMTKLIGPHIDMRVAKKFHEVWARTVSARRARLARPSDTPDAKPDRVGTGGKP</sequence>
<dbReference type="AlphaFoldDB" id="A0A840MXX4"/>
<evidence type="ECO:0000256" key="1">
    <source>
        <dbReference type="SAM" id="MobiDB-lite"/>
    </source>
</evidence>
<feature type="region of interest" description="Disordered" evidence="1">
    <location>
        <begin position="306"/>
        <end position="327"/>
    </location>
</feature>
<evidence type="ECO:0000313" key="2">
    <source>
        <dbReference type="EMBL" id="MBB5051274.1"/>
    </source>
</evidence>
<protein>
    <recommendedName>
        <fullName evidence="4">Metallopeptidase</fullName>
    </recommendedName>
</protein>
<comment type="caution">
    <text evidence="2">The sequence shown here is derived from an EMBL/GenBank/DDBJ whole genome shotgun (WGS) entry which is preliminary data.</text>
</comment>
<proteinExistence type="predicted"/>
<gene>
    <name evidence="2" type="ORF">HNQ36_001228</name>
</gene>
<dbReference type="Pfam" id="PF14247">
    <property type="entry name" value="DUF4344"/>
    <property type="match status" value="1"/>
</dbReference>
<dbReference type="Proteomes" id="UP000521227">
    <property type="component" value="Unassembled WGS sequence"/>
</dbReference>
<organism evidence="2 3">
    <name type="scientific">Afipia massiliensis</name>
    <dbReference type="NCBI Taxonomy" id="211460"/>
    <lineage>
        <taxon>Bacteria</taxon>
        <taxon>Pseudomonadati</taxon>
        <taxon>Pseudomonadota</taxon>
        <taxon>Alphaproteobacteria</taxon>
        <taxon>Hyphomicrobiales</taxon>
        <taxon>Nitrobacteraceae</taxon>
        <taxon>Afipia</taxon>
    </lineage>
</organism>
<dbReference type="RefSeq" id="WP_184083077.1">
    <property type="nucleotide sequence ID" value="NZ_JACHIJ010000002.1"/>
</dbReference>
<name>A0A840MXX4_9BRAD</name>
<dbReference type="InterPro" id="IPR025644">
    <property type="entry name" value="DUF4344"/>
</dbReference>
<evidence type="ECO:0008006" key="4">
    <source>
        <dbReference type="Google" id="ProtNLM"/>
    </source>
</evidence>
<feature type="region of interest" description="Disordered" evidence="1">
    <location>
        <begin position="1"/>
        <end position="21"/>
    </location>
</feature>